<dbReference type="Pfam" id="PF18885">
    <property type="entry name" value="DUF5648"/>
    <property type="match status" value="1"/>
</dbReference>
<feature type="compositionally biased region" description="Basic and acidic residues" evidence="1">
    <location>
        <begin position="96"/>
        <end position="109"/>
    </location>
</feature>
<dbReference type="EMBL" id="JAENBO010000001">
    <property type="protein sequence ID" value="MBJ8325318.1"/>
    <property type="molecule type" value="Genomic_DNA"/>
</dbReference>
<evidence type="ECO:0000313" key="4">
    <source>
        <dbReference type="EMBL" id="MBJ8325318.1"/>
    </source>
</evidence>
<dbReference type="Pfam" id="PF08481">
    <property type="entry name" value="GBS_Bsp-like"/>
    <property type="match status" value="2"/>
</dbReference>
<dbReference type="SUPFAM" id="SSF56601">
    <property type="entry name" value="beta-lactamase/transpeptidase-like"/>
    <property type="match status" value="1"/>
</dbReference>
<evidence type="ECO:0000313" key="5">
    <source>
        <dbReference type="Proteomes" id="UP000653045"/>
    </source>
</evidence>
<dbReference type="InterPro" id="IPR043708">
    <property type="entry name" value="DUF5648"/>
</dbReference>
<accession>A0ABS0ZHI5</accession>
<organism evidence="4 5">
    <name type="scientific">Streptococcus pacificus</name>
    <dbReference type="NCBI Taxonomy" id="2740577"/>
    <lineage>
        <taxon>Bacteria</taxon>
        <taxon>Bacillati</taxon>
        <taxon>Bacillota</taxon>
        <taxon>Bacilli</taxon>
        <taxon>Lactobacillales</taxon>
        <taxon>Streptococcaceae</taxon>
        <taxon>Streptococcus</taxon>
    </lineage>
</organism>
<feature type="domain" description="DUF5648" evidence="3">
    <location>
        <begin position="133"/>
        <end position="260"/>
    </location>
</feature>
<name>A0ABS0ZHI5_9STRE</name>
<evidence type="ECO:0000259" key="2">
    <source>
        <dbReference type="Pfam" id="PF13354"/>
    </source>
</evidence>
<dbReference type="Gene3D" id="2.60.40.3760">
    <property type="match status" value="3"/>
</dbReference>
<dbReference type="InterPro" id="IPR012338">
    <property type="entry name" value="Beta-lactam/transpept-like"/>
</dbReference>
<keyword evidence="5" id="KW-1185">Reference proteome</keyword>
<gene>
    <name evidence="4" type="ORF">JHK62_01315</name>
</gene>
<feature type="region of interest" description="Disordered" evidence="1">
    <location>
        <begin position="82"/>
        <end position="109"/>
    </location>
</feature>
<proteinExistence type="predicted"/>
<reference evidence="4 5" key="1">
    <citation type="journal article" date="2021" name="Int. J. Syst. Evol. Microbiol.">
        <title>Streptococcus vicugnae sp. nov., isolated from faeces of alpacas (Vicugna pacos) and cattle (Bos taurus), Streptococcus zalophi sp. nov., and Streptococcus pacificus sp. nov., isolated from respiratory tract of California sea lions (Zalophus californianus).</title>
        <authorList>
            <person name="Volokhov D.V."/>
            <person name="Zagorodnyaya T.A."/>
            <person name="Shen Z."/>
            <person name="Blom J."/>
            <person name="Furtak V.A."/>
            <person name="Eisenberg T."/>
            <person name="Fan P."/>
            <person name="Jeong K.C."/>
            <person name="Gao Y."/>
            <person name="Zhang S."/>
            <person name="Amselle M."/>
        </authorList>
    </citation>
    <scope>NUCLEOTIDE SEQUENCE [LARGE SCALE GENOMIC DNA]</scope>
    <source>
        <strain evidence="4 5">CSL7591</strain>
    </source>
</reference>
<feature type="region of interest" description="Disordered" evidence="1">
    <location>
        <begin position="1"/>
        <end position="54"/>
    </location>
</feature>
<sequence>MTVKAEENIIPFPNDQLYSNEKGFEENKESKELIEEPNQTVSQDSNTPEGVLENIDVSEKVKEVSDLKENVDNSVNKHIDNENIDEPVLENSNESIKQEQKEQKVNTDETIDKRTSNFRSTTIEKNKVSVEAIFRLYNPNTGEHHYTSSRGENNYLEKVGWISEGIGWYAPVRGDEVYRLYNPNNGNHHYTKSKGESNFLSRVGWIYEGIGWHSGGTKSIYRLYNPYAKGAGSHHYTGSKGESNYLDKIGWNYEGIGWYAIEESVLDDSITKPNNKLDVEMTSTGLQVNFSSNTITDYSKIRFSVWSEKNGKDDLLTYQSDFNGNATIPFLNHNDFGLYNIEAYFENSNKILVSKSIELETYKTNTEISKVNDTTYTVRVNNVPMAINGIVVPVWTSKNGQDDIKWYEGKKIADGEYLATILLGNHNLEEGFYNVHVYGKGFKKLAPLAATEGFTTKLLPTQTGNINISNVDKKNYSFTATVSEVGHKLGIKSIDIAVWSDPNGQDDIEWYRAIPQADGTYKAIVHLATHEFVNGNYNIHVYYNLKNNTKSGVGALTKKIQVPAPREFIQKELQSIRSKFNELFGGVPGNKSLVVMPTNGTELLSINDNVQRSASTIKLFIMAAAFAKSERGELNLSQAYTIKNSDLVEASTALAGKAGVTYTLDDITRMMVQYSDNTATNIMISAIGGVDAVNSEIRRLGYTKTTLNRYMRIQSQIDRGLENYISAVEATDLLKNIYNQSSTASTQSDKSMLNKLSNNFYKLWLPANIQSIAQTWDKPGNDPKFGVENDIAIIKRNGRAYAVGLLTQGNRGNGLTYTNKFAQFGKFIASLL</sequence>
<evidence type="ECO:0000256" key="1">
    <source>
        <dbReference type="SAM" id="MobiDB-lite"/>
    </source>
</evidence>
<dbReference type="Proteomes" id="UP000653045">
    <property type="component" value="Unassembled WGS sequence"/>
</dbReference>
<feature type="compositionally biased region" description="Basic and acidic residues" evidence="1">
    <location>
        <begin position="22"/>
        <end position="34"/>
    </location>
</feature>
<dbReference type="PANTHER" id="PTHR35333">
    <property type="entry name" value="BETA-LACTAMASE"/>
    <property type="match status" value="1"/>
</dbReference>
<dbReference type="InterPro" id="IPR045155">
    <property type="entry name" value="Beta-lactam_cat"/>
</dbReference>
<dbReference type="InterPro" id="IPR013688">
    <property type="entry name" value="GBS_Bsp-like"/>
</dbReference>
<dbReference type="Pfam" id="PF13354">
    <property type="entry name" value="Beta-lactamase2"/>
    <property type="match status" value="1"/>
</dbReference>
<dbReference type="RefSeq" id="WP_199574877.1">
    <property type="nucleotide sequence ID" value="NZ_JAENBO010000001.1"/>
</dbReference>
<protein>
    <submittedName>
        <fullName evidence="4">GBS Bsp-like repeat-containing protein</fullName>
    </submittedName>
</protein>
<comment type="caution">
    <text evidence="4">The sequence shown here is derived from an EMBL/GenBank/DDBJ whole genome shotgun (WGS) entry which is preliminary data.</text>
</comment>
<feature type="domain" description="Beta-lactamase class A catalytic" evidence="2">
    <location>
        <begin position="598"/>
        <end position="807"/>
    </location>
</feature>
<dbReference type="PANTHER" id="PTHR35333:SF3">
    <property type="entry name" value="BETA-LACTAMASE-TYPE TRANSPEPTIDASE FOLD CONTAINING PROTEIN"/>
    <property type="match status" value="1"/>
</dbReference>
<feature type="compositionally biased region" description="Polar residues" evidence="1">
    <location>
        <begin position="37"/>
        <end position="48"/>
    </location>
</feature>
<evidence type="ECO:0000259" key="3">
    <source>
        <dbReference type="Pfam" id="PF18885"/>
    </source>
</evidence>
<dbReference type="InterPro" id="IPR000871">
    <property type="entry name" value="Beta-lactam_class-A"/>
</dbReference>
<dbReference type="Gene3D" id="3.40.710.10">
    <property type="entry name" value="DD-peptidase/beta-lactamase superfamily"/>
    <property type="match status" value="1"/>
</dbReference>